<comment type="cofactor">
    <cofactor evidence="4">
        <name>Mg(2+)</name>
        <dbReference type="ChEBI" id="CHEBI:18420"/>
    </cofactor>
</comment>
<dbReference type="CDD" id="cd01562">
    <property type="entry name" value="Thr-dehyd"/>
    <property type="match status" value="1"/>
</dbReference>
<keyword evidence="7" id="KW-0456">Lyase</keyword>
<evidence type="ECO:0000256" key="2">
    <source>
        <dbReference type="ARBA" id="ARBA00001933"/>
    </source>
</evidence>
<evidence type="ECO:0000256" key="7">
    <source>
        <dbReference type="ARBA" id="ARBA00023239"/>
    </source>
</evidence>
<evidence type="ECO:0000256" key="4">
    <source>
        <dbReference type="ARBA" id="ARBA00001946"/>
    </source>
</evidence>
<comment type="cofactor">
    <cofactor evidence="2">
        <name>pyridoxal 5'-phosphate</name>
        <dbReference type="ChEBI" id="CHEBI:597326"/>
    </cofactor>
</comment>
<keyword evidence="5" id="KW-0460">Magnesium</keyword>
<dbReference type="GO" id="GO:0018114">
    <property type="term" value="F:threonine racemase activity"/>
    <property type="evidence" value="ECO:0007669"/>
    <property type="project" value="TreeGrafter"/>
</dbReference>
<evidence type="ECO:0000256" key="3">
    <source>
        <dbReference type="ARBA" id="ARBA00001936"/>
    </source>
</evidence>
<dbReference type="Gene3D" id="3.40.50.1100">
    <property type="match status" value="2"/>
</dbReference>
<dbReference type="InterPro" id="IPR000634">
    <property type="entry name" value="Ser/Thr_deHydtase_PyrdxlP-BS"/>
</dbReference>
<dbReference type="PANTHER" id="PTHR43050:SF1">
    <property type="entry name" value="SERINE RACEMASE"/>
    <property type="match status" value="1"/>
</dbReference>
<gene>
    <name evidence="9" type="ORF">METZ01_LOCUS142320</name>
</gene>
<dbReference type="EMBL" id="UINC01021594">
    <property type="protein sequence ID" value="SVA89466.1"/>
    <property type="molecule type" value="Genomic_DNA"/>
</dbReference>
<accession>A0A381ZJM6</accession>
<reference evidence="9" key="1">
    <citation type="submission" date="2018-05" db="EMBL/GenBank/DDBJ databases">
        <authorList>
            <person name="Lanie J.A."/>
            <person name="Ng W.-L."/>
            <person name="Kazmierczak K.M."/>
            <person name="Andrzejewski T.M."/>
            <person name="Davidsen T.M."/>
            <person name="Wayne K.J."/>
            <person name="Tettelin H."/>
            <person name="Glass J.I."/>
            <person name="Rusch D."/>
            <person name="Podicherti R."/>
            <person name="Tsui H.-C.T."/>
            <person name="Winkler M.E."/>
        </authorList>
    </citation>
    <scope>NUCLEOTIDE SEQUENCE</scope>
</reference>
<feature type="non-terminal residue" evidence="9">
    <location>
        <position position="243"/>
    </location>
</feature>
<evidence type="ECO:0000256" key="6">
    <source>
        <dbReference type="ARBA" id="ARBA00022898"/>
    </source>
</evidence>
<protein>
    <recommendedName>
        <fullName evidence="8">Tryptophan synthase beta chain-like PALP domain-containing protein</fullName>
    </recommendedName>
</protein>
<comment type="cofactor">
    <cofactor evidence="3">
        <name>Mn(2+)</name>
        <dbReference type="ChEBI" id="CHEBI:29035"/>
    </cofactor>
</comment>
<feature type="domain" description="Tryptophan synthase beta chain-like PALP" evidence="8">
    <location>
        <begin position="16"/>
        <end position="241"/>
    </location>
</feature>
<dbReference type="GO" id="GO:0000287">
    <property type="term" value="F:magnesium ion binding"/>
    <property type="evidence" value="ECO:0007669"/>
    <property type="project" value="TreeGrafter"/>
</dbReference>
<dbReference type="AlphaFoldDB" id="A0A381ZJM6"/>
<dbReference type="InterPro" id="IPR001926">
    <property type="entry name" value="TrpB-like_PALP"/>
</dbReference>
<dbReference type="FunFam" id="3.40.50.1100:FF:000041">
    <property type="entry name" value="Threonine ammonia-lyase, variant"/>
    <property type="match status" value="1"/>
</dbReference>
<organism evidence="9">
    <name type="scientific">marine metagenome</name>
    <dbReference type="NCBI Taxonomy" id="408172"/>
    <lineage>
        <taxon>unclassified sequences</taxon>
        <taxon>metagenomes</taxon>
        <taxon>ecological metagenomes</taxon>
    </lineage>
</organism>
<dbReference type="InterPro" id="IPR036052">
    <property type="entry name" value="TrpB-like_PALP_sf"/>
</dbReference>
<dbReference type="GO" id="GO:0003941">
    <property type="term" value="F:L-serine ammonia-lyase activity"/>
    <property type="evidence" value="ECO:0007669"/>
    <property type="project" value="TreeGrafter"/>
</dbReference>
<keyword evidence="6" id="KW-0663">Pyridoxal phosphate</keyword>
<dbReference type="Pfam" id="PF00291">
    <property type="entry name" value="PALP"/>
    <property type="match status" value="1"/>
</dbReference>
<dbReference type="SUPFAM" id="SSF53686">
    <property type="entry name" value="Tryptophan synthase beta subunit-like PLP-dependent enzymes"/>
    <property type="match status" value="1"/>
</dbReference>
<dbReference type="GO" id="GO:0030170">
    <property type="term" value="F:pyridoxal phosphate binding"/>
    <property type="evidence" value="ECO:0007669"/>
    <property type="project" value="InterPro"/>
</dbReference>
<sequence>MQLSLQTIELAHNRIKPYIINTPIKSNEEINHSVGSDIYFKCENLQNSGSFKFRGASNAVFSLNDEEAYQGVITVSSGNHGTALSLAAKNRGIKATVILPSNATQHKRNLIKELGANIIECEPTVNSREKTLLYHQKKTGATVIHPYNDYRIMSGQGTIALEIIEEIPDLDIIMFPIGGGGLISGNALAINSISPNIDIIGAEPELANDAQQSLRKKELIPSKYPETIADGLRTSLGSKTFPI</sequence>
<evidence type="ECO:0000256" key="1">
    <source>
        <dbReference type="ARBA" id="ARBA00001913"/>
    </source>
</evidence>
<evidence type="ECO:0000313" key="9">
    <source>
        <dbReference type="EMBL" id="SVA89466.1"/>
    </source>
</evidence>
<dbReference type="GO" id="GO:0030378">
    <property type="term" value="F:serine racemase activity"/>
    <property type="evidence" value="ECO:0007669"/>
    <property type="project" value="TreeGrafter"/>
</dbReference>
<dbReference type="GO" id="GO:0005524">
    <property type="term" value="F:ATP binding"/>
    <property type="evidence" value="ECO:0007669"/>
    <property type="project" value="TreeGrafter"/>
</dbReference>
<dbReference type="GO" id="GO:0070179">
    <property type="term" value="P:D-serine biosynthetic process"/>
    <property type="evidence" value="ECO:0007669"/>
    <property type="project" value="TreeGrafter"/>
</dbReference>
<dbReference type="PANTHER" id="PTHR43050">
    <property type="entry name" value="SERINE / THREONINE RACEMASE FAMILY MEMBER"/>
    <property type="match status" value="1"/>
</dbReference>
<name>A0A381ZJM6_9ZZZZ</name>
<comment type="cofactor">
    <cofactor evidence="1">
        <name>Ca(2+)</name>
        <dbReference type="ChEBI" id="CHEBI:29108"/>
    </cofactor>
</comment>
<proteinExistence type="predicted"/>
<dbReference type="PROSITE" id="PS00165">
    <property type="entry name" value="DEHYDRATASE_SER_THR"/>
    <property type="match status" value="1"/>
</dbReference>
<evidence type="ECO:0000259" key="8">
    <source>
        <dbReference type="Pfam" id="PF00291"/>
    </source>
</evidence>
<evidence type="ECO:0000256" key="5">
    <source>
        <dbReference type="ARBA" id="ARBA00022842"/>
    </source>
</evidence>